<feature type="compositionally biased region" description="Basic and acidic residues" evidence="1">
    <location>
        <begin position="36"/>
        <end position="57"/>
    </location>
</feature>
<feature type="non-terminal residue" evidence="2">
    <location>
        <position position="1"/>
    </location>
</feature>
<evidence type="ECO:0000313" key="2">
    <source>
        <dbReference type="EMBL" id="GCB84554.1"/>
    </source>
</evidence>
<dbReference type="Proteomes" id="UP000288216">
    <property type="component" value="Unassembled WGS sequence"/>
</dbReference>
<dbReference type="EMBL" id="BFAA01078504">
    <property type="protein sequence ID" value="GCB84554.1"/>
    <property type="molecule type" value="Genomic_DNA"/>
</dbReference>
<gene>
    <name evidence="2" type="ORF">scyTo_0025247</name>
</gene>
<dbReference type="AlphaFoldDB" id="A0A401QGP8"/>
<sequence>SNLPTHPRERTEETPGMAEGSRLRGSAPGSQSGEGQGDKEGSGGGGEKQEEGEHGVSLKKEIGLVSACGIIVGEYLAPQ</sequence>
<accession>A0A401QGP8</accession>
<proteinExistence type="predicted"/>
<evidence type="ECO:0000313" key="3">
    <source>
        <dbReference type="Proteomes" id="UP000288216"/>
    </source>
</evidence>
<organism evidence="2 3">
    <name type="scientific">Scyliorhinus torazame</name>
    <name type="common">Cloudy catshark</name>
    <name type="synonym">Catulus torazame</name>
    <dbReference type="NCBI Taxonomy" id="75743"/>
    <lineage>
        <taxon>Eukaryota</taxon>
        <taxon>Metazoa</taxon>
        <taxon>Chordata</taxon>
        <taxon>Craniata</taxon>
        <taxon>Vertebrata</taxon>
        <taxon>Chondrichthyes</taxon>
        <taxon>Elasmobranchii</taxon>
        <taxon>Galeomorphii</taxon>
        <taxon>Galeoidea</taxon>
        <taxon>Carcharhiniformes</taxon>
        <taxon>Scyliorhinidae</taxon>
        <taxon>Scyliorhinus</taxon>
    </lineage>
</organism>
<feature type="compositionally biased region" description="Basic and acidic residues" evidence="1">
    <location>
        <begin position="1"/>
        <end position="13"/>
    </location>
</feature>
<name>A0A401QGP8_SCYTO</name>
<comment type="caution">
    <text evidence="2">The sequence shown here is derived from an EMBL/GenBank/DDBJ whole genome shotgun (WGS) entry which is preliminary data.</text>
</comment>
<dbReference type="OMA" id="PGMAEGS"/>
<keyword evidence="3" id="KW-1185">Reference proteome</keyword>
<evidence type="ECO:0000256" key="1">
    <source>
        <dbReference type="SAM" id="MobiDB-lite"/>
    </source>
</evidence>
<feature type="region of interest" description="Disordered" evidence="1">
    <location>
        <begin position="1"/>
        <end position="57"/>
    </location>
</feature>
<dbReference type="STRING" id="75743.A0A401QGP8"/>
<protein>
    <submittedName>
        <fullName evidence="2">Uncharacterized protein</fullName>
    </submittedName>
</protein>
<reference evidence="2 3" key="1">
    <citation type="journal article" date="2018" name="Nat. Ecol. Evol.">
        <title>Shark genomes provide insights into elasmobranch evolution and the origin of vertebrates.</title>
        <authorList>
            <person name="Hara Y"/>
            <person name="Yamaguchi K"/>
            <person name="Onimaru K"/>
            <person name="Kadota M"/>
            <person name="Koyanagi M"/>
            <person name="Keeley SD"/>
            <person name="Tatsumi K"/>
            <person name="Tanaka K"/>
            <person name="Motone F"/>
            <person name="Kageyama Y"/>
            <person name="Nozu R"/>
            <person name="Adachi N"/>
            <person name="Nishimura O"/>
            <person name="Nakagawa R"/>
            <person name="Tanegashima C"/>
            <person name="Kiyatake I"/>
            <person name="Matsumoto R"/>
            <person name="Murakumo K"/>
            <person name="Nishida K"/>
            <person name="Terakita A"/>
            <person name="Kuratani S"/>
            <person name="Sato K"/>
            <person name="Hyodo S Kuraku.S."/>
        </authorList>
    </citation>
    <scope>NUCLEOTIDE SEQUENCE [LARGE SCALE GENOMIC DNA]</scope>
</reference>